<dbReference type="Proteomes" id="UP001055811">
    <property type="component" value="Linkage Group LG09"/>
</dbReference>
<protein>
    <submittedName>
        <fullName evidence="1">Uncharacterized protein</fullName>
    </submittedName>
</protein>
<comment type="caution">
    <text evidence="1">The sequence shown here is derived from an EMBL/GenBank/DDBJ whole genome shotgun (WGS) entry which is preliminary data.</text>
</comment>
<organism evidence="1 2">
    <name type="scientific">Cichorium intybus</name>
    <name type="common">Chicory</name>
    <dbReference type="NCBI Taxonomy" id="13427"/>
    <lineage>
        <taxon>Eukaryota</taxon>
        <taxon>Viridiplantae</taxon>
        <taxon>Streptophyta</taxon>
        <taxon>Embryophyta</taxon>
        <taxon>Tracheophyta</taxon>
        <taxon>Spermatophyta</taxon>
        <taxon>Magnoliopsida</taxon>
        <taxon>eudicotyledons</taxon>
        <taxon>Gunneridae</taxon>
        <taxon>Pentapetalae</taxon>
        <taxon>asterids</taxon>
        <taxon>campanulids</taxon>
        <taxon>Asterales</taxon>
        <taxon>Asteraceae</taxon>
        <taxon>Cichorioideae</taxon>
        <taxon>Cichorieae</taxon>
        <taxon>Cichoriinae</taxon>
        <taxon>Cichorium</taxon>
    </lineage>
</organism>
<name>A0ACB8YW60_CICIN</name>
<evidence type="ECO:0000313" key="2">
    <source>
        <dbReference type="Proteomes" id="UP001055811"/>
    </source>
</evidence>
<dbReference type="EMBL" id="CM042017">
    <property type="protein sequence ID" value="KAI3689690.1"/>
    <property type="molecule type" value="Genomic_DNA"/>
</dbReference>
<gene>
    <name evidence="1" type="ORF">L2E82_47655</name>
</gene>
<proteinExistence type="predicted"/>
<reference evidence="1 2" key="2">
    <citation type="journal article" date="2022" name="Mol. Ecol. Resour.">
        <title>The genomes of chicory, endive, great burdock and yacon provide insights into Asteraceae paleo-polyploidization history and plant inulin production.</title>
        <authorList>
            <person name="Fan W."/>
            <person name="Wang S."/>
            <person name="Wang H."/>
            <person name="Wang A."/>
            <person name="Jiang F."/>
            <person name="Liu H."/>
            <person name="Zhao H."/>
            <person name="Xu D."/>
            <person name="Zhang Y."/>
        </authorList>
    </citation>
    <scope>NUCLEOTIDE SEQUENCE [LARGE SCALE GENOMIC DNA]</scope>
    <source>
        <strain evidence="2">cv. Punajuju</strain>
        <tissue evidence="1">Leaves</tissue>
    </source>
</reference>
<sequence>MVITKPVGGEDNTFQLAAATFRGGLVPRRSVEESISWVRECLLLQRNETAEGEPDDFHIGVPRFELLHQVDKWVETGGATGAGKATIEDIFFEEKHVRNTCSSQRWVFEKNL</sequence>
<accession>A0ACB8YW60</accession>
<evidence type="ECO:0000313" key="1">
    <source>
        <dbReference type="EMBL" id="KAI3689690.1"/>
    </source>
</evidence>
<keyword evidence="2" id="KW-1185">Reference proteome</keyword>
<reference evidence="2" key="1">
    <citation type="journal article" date="2022" name="Mol. Ecol. Resour.">
        <title>The genomes of chicory, endive, great burdock and yacon provide insights into Asteraceae palaeo-polyploidization history and plant inulin production.</title>
        <authorList>
            <person name="Fan W."/>
            <person name="Wang S."/>
            <person name="Wang H."/>
            <person name="Wang A."/>
            <person name="Jiang F."/>
            <person name="Liu H."/>
            <person name="Zhao H."/>
            <person name="Xu D."/>
            <person name="Zhang Y."/>
        </authorList>
    </citation>
    <scope>NUCLEOTIDE SEQUENCE [LARGE SCALE GENOMIC DNA]</scope>
    <source>
        <strain evidence="2">cv. Punajuju</strain>
    </source>
</reference>